<accession>A0A915IE22</accession>
<dbReference type="AlphaFoldDB" id="A0A915IE22"/>
<keyword evidence="1" id="KW-1185">Reference proteome</keyword>
<dbReference type="Proteomes" id="UP000887565">
    <property type="component" value="Unplaced"/>
</dbReference>
<evidence type="ECO:0000313" key="2">
    <source>
        <dbReference type="WBParaSite" id="nRc.2.0.1.t12439-RA"/>
    </source>
</evidence>
<proteinExistence type="predicted"/>
<sequence length="88" mass="9904">MCTKYARLPSKNPTVFDRYRQPKYQVYAGCCSFLGEKTSKTRQSTWLRSQQPAANGNQLQVAADQQTRNQVAGCRWPVVAASLFVSSQ</sequence>
<evidence type="ECO:0000313" key="1">
    <source>
        <dbReference type="Proteomes" id="UP000887565"/>
    </source>
</evidence>
<name>A0A915IE22_ROMCU</name>
<organism evidence="1 2">
    <name type="scientific">Romanomermis culicivorax</name>
    <name type="common">Nematode worm</name>
    <dbReference type="NCBI Taxonomy" id="13658"/>
    <lineage>
        <taxon>Eukaryota</taxon>
        <taxon>Metazoa</taxon>
        <taxon>Ecdysozoa</taxon>
        <taxon>Nematoda</taxon>
        <taxon>Enoplea</taxon>
        <taxon>Dorylaimia</taxon>
        <taxon>Mermithida</taxon>
        <taxon>Mermithoidea</taxon>
        <taxon>Mermithidae</taxon>
        <taxon>Romanomermis</taxon>
    </lineage>
</organism>
<protein>
    <submittedName>
        <fullName evidence="2">Uncharacterized protein</fullName>
    </submittedName>
</protein>
<reference evidence="2" key="1">
    <citation type="submission" date="2022-11" db="UniProtKB">
        <authorList>
            <consortium name="WormBaseParasite"/>
        </authorList>
    </citation>
    <scope>IDENTIFICATION</scope>
</reference>
<dbReference type="WBParaSite" id="nRc.2.0.1.t12439-RA">
    <property type="protein sequence ID" value="nRc.2.0.1.t12439-RA"/>
    <property type="gene ID" value="nRc.2.0.1.g12439"/>
</dbReference>